<evidence type="ECO:0000256" key="4">
    <source>
        <dbReference type="SAM" id="SignalP"/>
    </source>
</evidence>
<proteinExistence type="inferred from homology"/>
<dbReference type="GO" id="GO:0042597">
    <property type="term" value="C:periplasmic space"/>
    <property type="evidence" value="ECO:0007669"/>
    <property type="project" value="UniProtKB-SubCell"/>
</dbReference>
<comment type="subcellular location">
    <subcellularLocation>
        <location evidence="1">Periplasm</location>
    </subcellularLocation>
</comment>
<comment type="similarity">
    <text evidence="2">Belongs to the bacterial solute-binding protein SsuA/TauA family.</text>
</comment>
<gene>
    <name evidence="5" type="ORF">ENR59_02205</name>
</gene>
<dbReference type="Pfam" id="PF13379">
    <property type="entry name" value="NMT1_2"/>
    <property type="match status" value="1"/>
</dbReference>
<accession>A0A7C4ABN7</accession>
<evidence type="ECO:0000256" key="2">
    <source>
        <dbReference type="ARBA" id="ARBA00010742"/>
    </source>
</evidence>
<reference evidence="5" key="1">
    <citation type="journal article" date="2020" name="mSystems">
        <title>Genome- and Community-Level Interaction Insights into Carbon Utilization and Element Cycling Functions of Hydrothermarchaeota in Hydrothermal Sediment.</title>
        <authorList>
            <person name="Zhou Z."/>
            <person name="Liu Y."/>
            <person name="Xu W."/>
            <person name="Pan J."/>
            <person name="Luo Z.H."/>
            <person name="Li M."/>
        </authorList>
    </citation>
    <scope>NUCLEOTIDE SEQUENCE [LARGE SCALE GENOMIC DNA]</scope>
    <source>
        <strain evidence="5">SpSt-413</strain>
    </source>
</reference>
<name>A0A7C4ABN7_9BACT</name>
<feature type="signal peptide" evidence="4">
    <location>
        <begin position="1"/>
        <end position="21"/>
    </location>
</feature>
<dbReference type="PANTHER" id="PTHR30024">
    <property type="entry name" value="ALIPHATIC SULFONATES-BINDING PROTEIN-RELATED"/>
    <property type="match status" value="1"/>
</dbReference>
<dbReference type="Gene3D" id="3.40.190.10">
    <property type="entry name" value="Periplasmic binding protein-like II"/>
    <property type="match status" value="2"/>
</dbReference>
<keyword evidence="3 4" id="KW-0732">Signal</keyword>
<dbReference type="AlphaFoldDB" id="A0A7C4ABN7"/>
<organism evidence="5">
    <name type="scientific">Fundidesulfovibrio putealis</name>
    <dbReference type="NCBI Taxonomy" id="270496"/>
    <lineage>
        <taxon>Bacteria</taxon>
        <taxon>Pseudomonadati</taxon>
        <taxon>Thermodesulfobacteriota</taxon>
        <taxon>Desulfovibrionia</taxon>
        <taxon>Desulfovibrionales</taxon>
        <taxon>Desulfovibrionaceae</taxon>
        <taxon>Fundidesulfovibrio</taxon>
    </lineage>
</organism>
<dbReference type="EMBL" id="DSRP01000152">
    <property type="protein sequence ID" value="HGG91751.1"/>
    <property type="molecule type" value="Genomic_DNA"/>
</dbReference>
<evidence type="ECO:0000256" key="1">
    <source>
        <dbReference type="ARBA" id="ARBA00004418"/>
    </source>
</evidence>
<comment type="caution">
    <text evidence="5">The sequence shown here is derived from an EMBL/GenBank/DDBJ whole genome shotgun (WGS) entry which is preliminary data.</text>
</comment>
<dbReference type="PANTHER" id="PTHR30024:SF47">
    <property type="entry name" value="TAURINE-BINDING PERIPLASMIC PROTEIN"/>
    <property type="match status" value="1"/>
</dbReference>
<feature type="chain" id="PRO_5028005064" evidence="4">
    <location>
        <begin position="22"/>
        <end position="305"/>
    </location>
</feature>
<protein>
    <submittedName>
        <fullName evidence="5">ABC transporter substrate-binding protein</fullName>
    </submittedName>
</protein>
<sequence length="305" mass="31968">MRHFRVLVLIALLLAPATAFAGAAVKMGVLPVLDTLPLHVAVREGLFAAKGLDVELVPFASALERDAALQAGQHDGYFGDMVNTLMLIRAGVPMRIVTVAQRTRPGQRMFGVAAAPARKDLAPAGLAGASVGISQSTVIEYLLDAMEARAGMAPGAMKRVDIKKIPLRVQMLLAGELDAALLPEPLLSLAASKGARVILTDEDLNLPLTVVCLREKLAADPAVRAAFLAAYAEALARIAAKPESYRALMAEVCRIPPELAGTYPVCAFPAPALPSPADVESVGVWMTAKGLLPAPLAFKDVTVGD</sequence>
<dbReference type="SUPFAM" id="SSF53850">
    <property type="entry name" value="Periplasmic binding protein-like II"/>
    <property type="match status" value="1"/>
</dbReference>
<evidence type="ECO:0000256" key="3">
    <source>
        <dbReference type="ARBA" id="ARBA00022729"/>
    </source>
</evidence>
<evidence type="ECO:0000313" key="5">
    <source>
        <dbReference type="EMBL" id="HGG91751.1"/>
    </source>
</evidence>